<organism evidence="2 3">
    <name type="scientific">Paenibacillus monticola</name>
    <dbReference type="NCBI Taxonomy" id="2666075"/>
    <lineage>
        <taxon>Bacteria</taxon>
        <taxon>Bacillati</taxon>
        <taxon>Bacillota</taxon>
        <taxon>Bacilli</taxon>
        <taxon>Bacillales</taxon>
        <taxon>Paenibacillaceae</taxon>
        <taxon>Paenibacillus</taxon>
    </lineage>
</organism>
<reference evidence="2 3" key="1">
    <citation type="submission" date="2019-11" db="EMBL/GenBank/DDBJ databases">
        <title>Paenibacillus monticola sp. nov., a novel PGPR strain isolated from mountain sample in China.</title>
        <authorList>
            <person name="Zhao Q."/>
            <person name="Li H.-P."/>
            <person name="Zhang J.-L."/>
        </authorList>
    </citation>
    <scope>NUCLEOTIDE SEQUENCE [LARGE SCALE GENOMIC DNA]</scope>
    <source>
        <strain evidence="2 3">LC-T2</strain>
    </source>
</reference>
<sequence>MRTVKVFYVLLSVVIGVACFYGLLFIAFSVGDGLLTQKDPAGVCLVLLAMLFGVGGYLALGVKIDRRLVPLALALMIAAIFFTLPIIQTLDDLKDNHKKSYASKHQDDYIVQLNSILQKDDLPMELDSKSSNFDTLYKGNSIWLNFEKANEEPVTEADVNMLLTLLPEVDRDVRIRISFGVYNSDYAGRESSMGFMLDQDKVPENCTISDGYEYLCAKYAANFVPVPSKAVYSTSSRINDSLPEFTFTVYGVKKEPLSSANQIVITNKEASGEIIQELPFNETSTSDTETFGFIMEDMNFDGYLDIRIQADTPAAPNIPYDCWLWDANNSKFIRNSYLEEIQSPEFDTQKQIITSIGRSSASEHFWEEYKYIDGIPTLMKRTEEEINQPQKIIHTVVWELVNGELEITEDYKEAYVDPEGL</sequence>
<dbReference type="PROSITE" id="PS51257">
    <property type="entry name" value="PROKAR_LIPOPROTEIN"/>
    <property type="match status" value="1"/>
</dbReference>
<gene>
    <name evidence="2" type="ORF">GJB61_06560</name>
</gene>
<keyword evidence="1" id="KW-0472">Membrane</keyword>
<feature type="transmembrane region" description="Helical" evidence="1">
    <location>
        <begin position="7"/>
        <end position="28"/>
    </location>
</feature>
<feature type="transmembrane region" description="Helical" evidence="1">
    <location>
        <begin position="40"/>
        <end position="61"/>
    </location>
</feature>
<keyword evidence="3" id="KW-1185">Reference proteome</keyword>
<evidence type="ECO:0000256" key="1">
    <source>
        <dbReference type="SAM" id="Phobius"/>
    </source>
</evidence>
<comment type="caution">
    <text evidence="2">The sequence shown here is derived from an EMBL/GenBank/DDBJ whole genome shotgun (WGS) entry which is preliminary data.</text>
</comment>
<dbReference type="AlphaFoldDB" id="A0A7X2L0Z7"/>
<evidence type="ECO:0000313" key="2">
    <source>
        <dbReference type="EMBL" id="MRN52658.1"/>
    </source>
</evidence>
<dbReference type="InterPro" id="IPR058087">
    <property type="entry name" value="XAC2610_dom"/>
</dbReference>
<name>A0A7X2L0Z7_9BACL</name>
<dbReference type="NCBIfam" id="NF047539">
    <property type="entry name" value="XAC2610_fam"/>
    <property type="match status" value="1"/>
</dbReference>
<evidence type="ECO:0000313" key="3">
    <source>
        <dbReference type="Proteomes" id="UP000463051"/>
    </source>
</evidence>
<keyword evidence="1" id="KW-1133">Transmembrane helix</keyword>
<feature type="transmembrane region" description="Helical" evidence="1">
    <location>
        <begin position="68"/>
        <end position="87"/>
    </location>
</feature>
<proteinExistence type="predicted"/>
<dbReference type="Proteomes" id="UP000463051">
    <property type="component" value="Unassembled WGS sequence"/>
</dbReference>
<keyword evidence="1" id="KW-0812">Transmembrane</keyword>
<dbReference type="EMBL" id="WJXB01000002">
    <property type="protein sequence ID" value="MRN52658.1"/>
    <property type="molecule type" value="Genomic_DNA"/>
</dbReference>
<protein>
    <submittedName>
        <fullName evidence="2">Uncharacterized protein</fullName>
    </submittedName>
</protein>
<dbReference type="RefSeq" id="WP_154117658.1">
    <property type="nucleotide sequence ID" value="NZ_WJXB01000002.1"/>
</dbReference>
<accession>A0A7X2L0Z7</accession>